<dbReference type="Pfam" id="PF00069">
    <property type="entry name" value="Pkinase"/>
    <property type="match status" value="1"/>
</dbReference>
<evidence type="ECO:0000256" key="3">
    <source>
        <dbReference type="ARBA" id="ARBA00022679"/>
    </source>
</evidence>
<accession>A0A7L6B4D4</accession>
<evidence type="ECO:0000256" key="6">
    <source>
        <dbReference type="ARBA" id="ARBA00022840"/>
    </source>
</evidence>
<sequence>MREVVIAGRYRLIDLVGRGGMGQVWRARDEELQREVAVKQVLPPNWLAESERDELRARTLREARTAARLNHPNVVRVYDVVRVNGDPWLIMEYVPSRSLQEIIETDGPLPPRRAAEIGVAVHAALRAAHRAGVLHRDVKPANVLLALDGRVLLTDFGLAVFEGGDGAMTRPGLVLGSPQYVAPERAAESVSSVEADLWSLGATLHAAVEGRSPYARSTAMATLAALASQPPDPAPHAGPLMPVLVGLLRRDPRNRLGHDDIARLLATAAEPPAVTPDRPAAAEAGAASASRTAGPGTAVPPLSGSRIGIPPVPRSGPAVPPLTGSSIAVPPVTRSGSTVPPPDDAAPAAPPGAAVGRAAPPIGPPGSPVAGRPTGGPGPAGTRHAGPTRAGRPESDGWDAWDRTTGWGGTDGGWDRTTGWDGPDDGDDTDSGARPTVGYPDLMPPAAAARAWSRAARRSEWARPDEDDPASSDGAEDRRAGEAARAGDDGTARDTPERPVGGLGPTVLTSFVDPGNPAGPEGPATRADAVSPVHTPSPGGIPPPTPPPVTTGGPSDSGRLRSATGSGALGDDPARGETRRGVPGPGGTAHGAPVPGVRAPHDGPVPGVRAPHDDAGREGRDDDTPGGPPAGGDRGRTTTRRWGFTAGAVLLAVLAGVGTALAVDRDHPSDGDRHGEPVGQPWERPGGPPGGGGPPPPPPFPCIRPDVAGSPVQKGPPPADPAVTVPAGWVWPADTGGFHIALPAGWLQLRSGDTTCFQDPATRRILGVEPYPGGDPVGRLRSAERDLTSAGRLPRYEKVRLAADGDGAVWECRWTAPYGERMHALRVLPGEEAGWTLGLTTSDADWAAADEQFALIRDSIRPIRPTRTAG</sequence>
<keyword evidence="4 7" id="KW-0547">Nucleotide-binding</keyword>
<feature type="compositionally biased region" description="Pro residues" evidence="8">
    <location>
        <begin position="339"/>
        <end position="350"/>
    </location>
</feature>
<reference evidence="10 11" key="2">
    <citation type="journal article" date="2021" name="Mar. Drugs">
        <title>A New Micromonospora Strain with Antibiotic Activity Isolated from the Microbiome of a Mid-Atlantic Deep-Sea Sponge.</title>
        <authorList>
            <person name="Back C.R."/>
            <person name="Stennett H.L."/>
            <person name="Williams S.E."/>
            <person name="Wang L."/>
            <person name="Ojeda Gomez J."/>
            <person name="Abdulle O.M."/>
            <person name="Duffy T."/>
            <person name="Neal C."/>
            <person name="Mantell J."/>
            <person name="Jepson M.A."/>
            <person name="Hendry K.R."/>
            <person name="Powell D."/>
            <person name="Stach J.E.M."/>
            <person name="Essex-Lopresti A.E."/>
            <person name="Willis C.L."/>
            <person name="Curnow P."/>
            <person name="Race P.R."/>
        </authorList>
    </citation>
    <scope>NUCLEOTIDE SEQUENCE [LARGE SCALE GENOMIC DNA]</scope>
    <source>
        <strain evidence="10 11">28ISP2-46</strain>
    </source>
</reference>
<dbReference type="SUPFAM" id="SSF56112">
    <property type="entry name" value="Protein kinase-like (PK-like)"/>
    <property type="match status" value="1"/>
</dbReference>
<dbReference type="EC" id="2.7.11.1" evidence="1"/>
<evidence type="ECO:0000256" key="8">
    <source>
        <dbReference type="SAM" id="MobiDB-lite"/>
    </source>
</evidence>
<protein>
    <recommendedName>
        <fullName evidence="1">non-specific serine/threonine protein kinase</fullName>
        <ecNumber evidence="1">2.7.11.1</ecNumber>
    </recommendedName>
</protein>
<dbReference type="PROSITE" id="PS50011">
    <property type="entry name" value="PROTEIN_KINASE_DOM"/>
    <property type="match status" value="1"/>
</dbReference>
<dbReference type="InterPro" id="IPR017441">
    <property type="entry name" value="Protein_kinase_ATP_BS"/>
</dbReference>
<dbReference type="KEGG" id="mfeu:H1D33_26560"/>
<evidence type="ECO:0000259" key="9">
    <source>
        <dbReference type="PROSITE" id="PS50011"/>
    </source>
</evidence>
<dbReference type="PANTHER" id="PTHR43289">
    <property type="entry name" value="MITOGEN-ACTIVATED PROTEIN KINASE KINASE KINASE 20-RELATED"/>
    <property type="match status" value="1"/>
</dbReference>
<name>A0A7L6B4D4_9ACTN</name>
<keyword evidence="3" id="KW-0808">Transferase</keyword>
<feature type="compositionally biased region" description="Low complexity" evidence="8">
    <location>
        <begin position="278"/>
        <end position="297"/>
    </location>
</feature>
<dbReference type="AlphaFoldDB" id="A0A7L6B4D4"/>
<dbReference type="CDD" id="cd14014">
    <property type="entry name" value="STKc_PknB_like"/>
    <property type="match status" value="1"/>
</dbReference>
<evidence type="ECO:0000256" key="2">
    <source>
        <dbReference type="ARBA" id="ARBA00022527"/>
    </source>
</evidence>
<keyword evidence="5 10" id="KW-0418">Kinase</keyword>
<evidence type="ECO:0000256" key="7">
    <source>
        <dbReference type="PROSITE-ProRule" id="PRU10141"/>
    </source>
</evidence>
<feature type="compositionally biased region" description="Pro residues" evidence="8">
    <location>
        <begin position="310"/>
        <end position="320"/>
    </location>
</feature>
<feature type="region of interest" description="Disordered" evidence="8">
    <location>
        <begin position="663"/>
        <end position="721"/>
    </location>
</feature>
<dbReference type="Proteomes" id="UP000510844">
    <property type="component" value="Chromosome"/>
</dbReference>
<organism evidence="10 11">
    <name type="scientific">Micromonospora robiginosa</name>
    <dbReference type="NCBI Taxonomy" id="2749844"/>
    <lineage>
        <taxon>Bacteria</taxon>
        <taxon>Bacillati</taxon>
        <taxon>Actinomycetota</taxon>
        <taxon>Actinomycetes</taxon>
        <taxon>Micromonosporales</taxon>
        <taxon>Micromonosporaceae</taxon>
        <taxon>Micromonospora</taxon>
    </lineage>
</organism>
<feature type="compositionally biased region" description="Basic and acidic residues" evidence="8">
    <location>
        <begin position="663"/>
        <end position="676"/>
    </location>
</feature>
<dbReference type="Gene3D" id="3.30.200.20">
    <property type="entry name" value="Phosphorylase Kinase, domain 1"/>
    <property type="match status" value="1"/>
</dbReference>
<dbReference type="EMBL" id="CP059322">
    <property type="protein sequence ID" value="QLQ36772.1"/>
    <property type="molecule type" value="Genomic_DNA"/>
</dbReference>
<feature type="compositionally biased region" description="Basic and acidic residues" evidence="8">
    <location>
        <begin position="610"/>
        <end position="623"/>
    </location>
</feature>
<dbReference type="InterPro" id="IPR008271">
    <property type="entry name" value="Ser/Thr_kinase_AS"/>
</dbReference>
<keyword evidence="6 7" id="KW-0067">ATP-binding</keyword>
<evidence type="ECO:0000313" key="11">
    <source>
        <dbReference type="Proteomes" id="UP000510844"/>
    </source>
</evidence>
<feature type="compositionally biased region" description="Basic and acidic residues" evidence="8">
    <location>
        <begin position="475"/>
        <end position="497"/>
    </location>
</feature>
<feature type="compositionally biased region" description="Pro residues" evidence="8">
    <location>
        <begin position="539"/>
        <end position="549"/>
    </location>
</feature>
<feature type="compositionally biased region" description="Low complexity" evidence="8">
    <location>
        <begin position="351"/>
        <end position="360"/>
    </location>
</feature>
<dbReference type="PROSITE" id="PS00108">
    <property type="entry name" value="PROTEIN_KINASE_ST"/>
    <property type="match status" value="1"/>
</dbReference>
<feature type="binding site" evidence="7">
    <location>
        <position position="39"/>
    </location>
    <ligand>
        <name>ATP</name>
        <dbReference type="ChEBI" id="CHEBI:30616"/>
    </ligand>
</feature>
<keyword evidence="11" id="KW-1185">Reference proteome</keyword>
<gene>
    <name evidence="10" type="ORF">H1D33_26560</name>
</gene>
<dbReference type="InterPro" id="IPR011009">
    <property type="entry name" value="Kinase-like_dom_sf"/>
</dbReference>
<proteinExistence type="predicted"/>
<dbReference type="SMART" id="SM00220">
    <property type="entry name" value="S_TKc"/>
    <property type="match status" value="1"/>
</dbReference>
<evidence type="ECO:0000313" key="10">
    <source>
        <dbReference type="EMBL" id="QLQ36772.1"/>
    </source>
</evidence>
<dbReference type="PANTHER" id="PTHR43289:SF6">
    <property type="entry name" value="SERINE_THREONINE-PROTEIN KINASE NEKL-3"/>
    <property type="match status" value="1"/>
</dbReference>
<reference evidence="11" key="1">
    <citation type="submission" date="2020-07" db="EMBL/GenBank/DDBJ databases">
        <title>A new Micromonospora strain with potent antibiotic activity isolated from the microbiome of a mid-Atlantic deep-sea sponge.</title>
        <authorList>
            <person name="Back C.R."/>
            <person name="Stennett H.L."/>
            <person name="Williams S.E."/>
            <person name="Wang L."/>
            <person name="Ojeda Gomez J."/>
            <person name="Abdulle O.M."/>
            <person name="Duffy T."/>
            <person name="Hendry K.R."/>
            <person name="Powell D."/>
            <person name="Stach J.E."/>
            <person name="Essex-Lopresti A.E."/>
            <person name="Willis C.L."/>
            <person name="Curnow P."/>
            <person name="Race P.R."/>
        </authorList>
    </citation>
    <scope>NUCLEOTIDE SEQUENCE [LARGE SCALE GENOMIC DNA]</scope>
    <source>
        <strain evidence="11">28ISP2-46</strain>
    </source>
</reference>
<dbReference type="PROSITE" id="PS00107">
    <property type="entry name" value="PROTEIN_KINASE_ATP"/>
    <property type="match status" value="1"/>
</dbReference>
<evidence type="ECO:0000256" key="4">
    <source>
        <dbReference type="ARBA" id="ARBA00022741"/>
    </source>
</evidence>
<feature type="domain" description="Protein kinase" evidence="9">
    <location>
        <begin position="10"/>
        <end position="274"/>
    </location>
</feature>
<dbReference type="GO" id="GO:0004674">
    <property type="term" value="F:protein serine/threonine kinase activity"/>
    <property type="evidence" value="ECO:0007669"/>
    <property type="project" value="UniProtKB-KW"/>
</dbReference>
<dbReference type="Gene3D" id="1.10.510.10">
    <property type="entry name" value="Transferase(Phosphotransferase) domain 1"/>
    <property type="match status" value="1"/>
</dbReference>
<feature type="compositionally biased region" description="Pro residues" evidence="8">
    <location>
        <begin position="686"/>
        <end position="702"/>
    </location>
</feature>
<evidence type="ECO:0000256" key="5">
    <source>
        <dbReference type="ARBA" id="ARBA00022777"/>
    </source>
</evidence>
<keyword evidence="2" id="KW-0723">Serine/threonine-protein kinase</keyword>
<dbReference type="InterPro" id="IPR000719">
    <property type="entry name" value="Prot_kinase_dom"/>
</dbReference>
<evidence type="ECO:0000256" key="1">
    <source>
        <dbReference type="ARBA" id="ARBA00012513"/>
    </source>
</evidence>
<feature type="region of interest" description="Disordered" evidence="8">
    <location>
        <begin position="268"/>
        <end position="639"/>
    </location>
</feature>
<dbReference type="GO" id="GO:0005524">
    <property type="term" value="F:ATP binding"/>
    <property type="evidence" value="ECO:0007669"/>
    <property type="project" value="UniProtKB-UniRule"/>
</dbReference>
<dbReference type="RefSeq" id="WP_181569285.1">
    <property type="nucleotide sequence ID" value="NZ_CP059322.2"/>
</dbReference>